<keyword evidence="3" id="KW-1133">Transmembrane helix</keyword>
<protein>
    <submittedName>
        <fullName evidence="4">Short-chain dehydrogenase</fullName>
    </submittedName>
</protein>
<reference evidence="4" key="1">
    <citation type="submission" date="2017-09" db="EMBL/GenBank/DDBJ databases">
        <title>Polyketide synthases of a Diaporthe helianthi virulent isolate.</title>
        <authorList>
            <person name="Baroncelli R."/>
        </authorList>
    </citation>
    <scope>NUCLEOTIDE SEQUENCE [LARGE SCALE GENOMIC DNA]</scope>
    <source>
        <strain evidence="4">7/96</strain>
    </source>
</reference>
<dbReference type="InterPro" id="IPR002347">
    <property type="entry name" value="SDR_fam"/>
</dbReference>
<evidence type="ECO:0000313" key="4">
    <source>
        <dbReference type="EMBL" id="POS75369.1"/>
    </source>
</evidence>
<keyword evidence="5" id="KW-1185">Reference proteome</keyword>
<dbReference type="PANTHER" id="PTHR43669:SF8">
    <property type="entry name" value="SHORT-CHAIN TYPE DEHYDROGENASE_REDUCTASE-RELATED"/>
    <property type="match status" value="1"/>
</dbReference>
<dbReference type="Pfam" id="PF00106">
    <property type="entry name" value="adh_short"/>
    <property type="match status" value="1"/>
</dbReference>
<keyword evidence="3" id="KW-0472">Membrane</keyword>
<dbReference type="GO" id="GO:0016491">
    <property type="term" value="F:oxidoreductase activity"/>
    <property type="evidence" value="ECO:0007669"/>
    <property type="project" value="UniProtKB-KW"/>
</dbReference>
<dbReference type="InParanoid" id="A0A2P5HYR5"/>
<evidence type="ECO:0000256" key="1">
    <source>
        <dbReference type="ARBA" id="ARBA00006484"/>
    </source>
</evidence>
<keyword evidence="3" id="KW-0812">Transmembrane</keyword>
<accession>A0A2P5HYR5</accession>
<keyword evidence="2" id="KW-0560">Oxidoreductase</keyword>
<comment type="similarity">
    <text evidence="1">Belongs to the short-chain dehydrogenases/reductases (SDR) family.</text>
</comment>
<dbReference type="Gene3D" id="3.40.50.720">
    <property type="entry name" value="NAD(P)-binding Rossmann-like Domain"/>
    <property type="match status" value="1"/>
</dbReference>
<dbReference type="EMBL" id="MAVT02000496">
    <property type="protein sequence ID" value="POS75369.1"/>
    <property type="molecule type" value="Genomic_DNA"/>
</dbReference>
<sequence length="554" mass="61225">MAASRISQIAAHLNFPKGMLAGQFAIITGSGQGIGAETARLFANEGALVVVSDIDADKAASVAETINSAATRARYNSKRGHLQGSIIKDVPSARSCKAQVVYLFGAAMAAGNPVERAVQDNVLLWVDGPMVTKARLTFRNIKGPGFNDKSRFKKIIPLRLLPPAFVAEDTLFWLWLVVLGLIDGVFAGRYIAWRRVRDRGIKRMQHLQEKKFKEEYKAFLEGTMNPSRNAHQDSVEVPTLVLGRSENDMLLDQQEQEVLDDKILIEPQLLQQEAEAAEALDLLNTDLCIDEAADGDDLLDVVQDDKDEDGHQEEEQGVASSKPKGVVTSARSFAFREISGRSLVDHVPTWLYDQPQGTTRAELSAIFVTAFNHLHPADRFYPNQQPFPGTYVCRFCGLDFVGEERVQVHAHFCEGELLARDTPDRLRAGDALAVDTCPLMQTKTDAATPQPCWFKLQGTVMPYMRHCRNTHREQVGSEELNVCRAHGGEAPLAFGSLQDFRIHIVTAHNAPTTTLKYQRPTGGMAVEELLFFCPFCEEGTCGGNIIGFGNRSRV</sequence>
<organism evidence="4 5">
    <name type="scientific">Diaporthe helianthi</name>
    <dbReference type="NCBI Taxonomy" id="158607"/>
    <lineage>
        <taxon>Eukaryota</taxon>
        <taxon>Fungi</taxon>
        <taxon>Dikarya</taxon>
        <taxon>Ascomycota</taxon>
        <taxon>Pezizomycotina</taxon>
        <taxon>Sordariomycetes</taxon>
        <taxon>Sordariomycetidae</taxon>
        <taxon>Diaporthales</taxon>
        <taxon>Diaporthaceae</taxon>
        <taxon>Diaporthe</taxon>
    </lineage>
</organism>
<dbReference type="PANTHER" id="PTHR43669">
    <property type="entry name" value="5-KETO-D-GLUCONATE 5-REDUCTASE"/>
    <property type="match status" value="1"/>
</dbReference>
<evidence type="ECO:0000256" key="2">
    <source>
        <dbReference type="ARBA" id="ARBA00023002"/>
    </source>
</evidence>
<gene>
    <name evidence="4" type="ORF">DHEL01_v206236</name>
</gene>
<dbReference type="Proteomes" id="UP000094444">
    <property type="component" value="Unassembled WGS sequence"/>
</dbReference>
<dbReference type="InterPro" id="IPR036291">
    <property type="entry name" value="NAD(P)-bd_dom_sf"/>
</dbReference>
<feature type="transmembrane region" description="Helical" evidence="3">
    <location>
        <begin position="172"/>
        <end position="193"/>
    </location>
</feature>
<dbReference type="SUPFAM" id="SSF51735">
    <property type="entry name" value="NAD(P)-binding Rossmann-fold domains"/>
    <property type="match status" value="1"/>
</dbReference>
<dbReference type="STRING" id="158607.A0A2P5HYR5"/>
<proteinExistence type="inferred from homology"/>
<comment type="caution">
    <text evidence="4">The sequence shown here is derived from an EMBL/GenBank/DDBJ whole genome shotgun (WGS) entry which is preliminary data.</text>
</comment>
<evidence type="ECO:0000313" key="5">
    <source>
        <dbReference type="Proteomes" id="UP000094444"/>
    </source>
</evidence>
<dbReference type="AlphaFoldDB" id="A0A2P5HYR5"/>
<name>A0A2P5HYR5_DIAHE</name>
<dbReference type="OrthoDB" id="1393670at2759"/>
<evidence type="ECO:0000256" key="3">
    <source>
        <dbReference type="SAM" id="Phobius"/>
    </source>
</evidence>